<dbReference type="Proteomes" id="UP000016480">
    <property type="component" value="Unassembled WGS sequence"/>
</dbReference>
<gene>
    <name evidence="1" type="ORF">PRUB_b1240</name>
</gene>
<sequence length="51" mass="6074">MKNTTVHILNISTKKRAGVRNNDILVNIFHAEMYLKKHQERLFFVPQTKSY</sequence>
<dbReference type="EMBL" id="AHCD03000044">
    <property type="protein sequence ID" value="KAF7781882.1"/>
    <property type="molecule type" value="Genomic_DNA"/>
</dbReference>
<organism evidence="1 2">
    <name type="scientific">Pseudoalteromonas rubra</name>
    <dbReference type="NCBI Taxonomy" id="43658"/>
    <lineage>
        <taxon>Bacteria</taxon>
        <taxon>Pseudomonadati</taxon>
        <taxon>Pseudomonadota</taxon>
        <taxon>Gammaproteobacteria</taxon>
        <taxon>Alteromonadales</taxon>
        <taxon>Pseudoalteromonadaceae</taxon>
        <taxon>Pseudoalteromonas</taxon>
    </lineage>
</organism>
<accession>A0A8T0C1J4</accession>
<comment type="caution">
    <text evidence="1">The sequence shown here is derived from an EMBL/GenBank/DDBJ whole genome shotgun (WGS) entry which is preliminary data.</text>
</comment>
<reference evidence="1 2" key="1">
    <citation type="journal article" date="2012" name="J. Bacteriol.">
        <title>Genome sequence of the cycloprodigiosin-producing bacterial strain Pseudoalteromonas rubra ATCC 29570(T).</title>
        <authorList>
            <person name="Xie B.B."/>
            <person name="Shu Y.L."/>
            <person name="Qin Q.L."/>
            <person name="Rong J.C."/>
            <person name="Zhang X.Y."/>
            <person name="Chen X.L."/>
            <person name="Zhou B.C."/>
            <person name="Zhang Y.Z."/>
        </authorList>
    </citation>
    <scope>NUCLEOTIDE SEQUENCE [LARGE SCALE GENOMIC DNA]</scope>
    <source>
        <strain evidence="1 2">DSM 6842</strain>
    </source>
</reference>
<evidence type="ECO:0000313" key="2">
    <source>
        <dbReference type="Proteomes" id="UP000016480"/>
    </source>
</evidence>
<dbReference type="AlphaFoldDB" id="A0A8T0C1J4"/>
<name>A0A8T0C1J4_9GAMM</name>
<proteinExistence type="predicted"/>
<evidence type="ECO:0000313" key="1">
    <source>
        <dbReference type="EMBL" id="KAF7781882.1"/>
    </source>
</evidence>
<protein>
    <submittedName>
        <fullName evidence="1">Uncharacterized protein</fullName>
    </submittedName>
</protein>